<protein>
    <submittedName>
        <fullName evidence="1">Uncharacterized protein</fullName>
    </submittedName>
</protein>
<keyword evidence="2" id="KW-1185">Reference proteome</keyword>
<dbReference type="OrthoDB" id="27214at2759"/>
<name>A0A9W9GDU4_9EURO</name>
<dbReference type="AlphaFoldDB" id="A0A9W9GDU4"/>
<evidence type="ECO:0000313" key="2">
    <source>
        <dbReference type="Proteomes" id="UP001149165"/>
    </source>
</evidence>
<comment type="caution">
    <text evidence="1">The sequence shown here is derived from an EMBL/GenBank/DDBJ whole genome shotgun (WGS) entry which is preliminary data.</text>
</comment>
<reference evidence="1" key="1">
    <citation type="submission" date="2022-11" db="EMBL/GenBank/DDBJ databases">
        <authorList>
            <person name="Petersen C."/>
        </authorList>
    </citation>
    <scope>NUCLEOTIDE SEQUENCE</scope>
    <source>
        <strain evidence="1">IBT 30069</strain>
    </source>
</reference>
<dbReference type="PANTHER" id="PTHR37049">
    <property type="entry name" value="PEPTIDASE S41 FAMILY PROTEIN"/>
    <property type="match status" value="1"/>
</dbReference>
<reference evidence="1" key="2">
    <citation type="journal article" date="2023" name="IMA Fungus">
        <title>Comparative genomic study of the Penicillium genus elucidates a diverse pangenome and 15 lateral gene transfer events.</title>
        <authorList>
            <person name="Petersen C."/>
            <person name="Sorensen T."/>
            <person name="Nielsen M.R."/>
            <person name="Sondergaard T.E."/>
            <person name="Sorensen J.L."/>
            <person name="Fitzpatrick D.A."/>
            <person name="Frisvad J.C."/>
            <person name="Nielsen K.L."/>
        </authorList>
    </citation>
    <scope>NUCLEOTIDE SEQUENCE</scope>
    <source>
        <strain evidence="1">IBT 30069</strain>
    </source>
</reference>
<dbReference type="Proteomes" id="UP001149165">
    <property type="component" value="Unassembled WGS sequence"/>
</dbReference>
<proteinExistence type="predicted"/>
<evidence type="ECO:0000313" key="1">
    <source>
        <dbReference type="EMBL" id="KAJ5117044.1"/>
    </source>
</evidence>
<sequence>MTLAGNSIYPLNGYGNQKANPSKAPFNPNNIIIVTDGLCTSTCAIFAELMKMQSVRSIAFGGRPQNGPMQAIGGVKGSKALEFPDFANELKDLYGNLTKNGNLYLTKEQQDRWNEVIPGHLNKFSYQVQSGSVNQLNAFSPENDELPLQFVYEAAACRRFLTFDNVVSQITSWSSAIDAMFNNGGCVPGSTNATATLYA</sequence>
<dbReference type="PANTHER" id="PTHR37049:SF4">
    <property type="entry name" value="RHODANESE DOMAIN-CONTAINING PROTEIN"/>
    <property type="match status" value="1"/>
</dbReference>
<gene>
    <name evidence="1" type="ORF">N7456_001392</name>
</gene>
<dbReference type="EMBL" id="JAPQKH010000001">
    <property type="protein sequence ID" value="KAJ5117044.1"/>
    <property type="molecule type" value="Genomic_DNA"/>
</dbReference>
<dbReference type="InterPro" id="IPR052766">
    <property type="entry name" value="S41A_metabolite_peptidase"/>
</dbReference>
<organism evidence="1 2">
    <name type="scientific">Penicillium angulare</name>
    <dbReference type="NCBI Taxonomy" id="116970"/>
    <lineage>
        <taxon>Eukaryota</taxon>
        <taxon>Fungi</taxon>
        <taxon>Dikarya</taxon>
        <taxon>Ascomycota</taxon>
        <taxon>Pezizomycotina</taxon>
        <taxon>Eurotiomycetes</taxon>
        <taxon>Eurotiomycetidae</taxon>
        <taxon>Eurotiales</taxon>
        <taxon>Aspergillaceae</taxon>
        <taxon>Penicillium</taxon>
    </lineage>
</organism>
<accession>A0A9W9GDU4</accession>